<gene>
    <name evidence="3" type="ORF">FRACYDRAFT_188965</name>
</gene>
<dbReference type="KEGG" id="fcy:FRACYDRAFT_188965"/>
<keyword evidence="1" id="KW-0732">Signal</keyword>
<evidence type="ECO:0000259" key="2">
    <source>
        <dbReference type="PROSITE" id="PS50072"/>
    </source>
</evidence>
<proteinExistence type="predicted"/>
<dbReference type="GO" id="GO:0003755">
    <property type="term" value="F:peptidyl-prolyl cis-trans isomerase activity"/>
    <property type="evidence" value="ECO:0007669"/>
    <property type="project" value="InterPro"/>
</dbReference>
<feature type="signal peptide" evidence="1">
    <location>
        <begin position="1"/>
        <end position="24"/>
    </location>
</feature>
<evidence type="ECO:0000313" key="4">
    <source>
        <dbReference type="Proteomes" id="UP000095751"/>
    </source>
</evidence>
<evidence type="ECO:0000256" key="1">
    <source>
        <dbReference type="SAM" id="SignalP"/>
    </source>
</evidence>
<keyword evidence="4" id="KW-1185">Reference proteome</keyword>
<dbReference type="Gene3D" id="2.40.100.10">
    <property type="entry name" value="Cyclophilin-like"/>
    <property type="match status" value="1"/>
</dbReference>
<reference evidence="3 4" key="1">
    <citation type="submission" date="2016-09" db="EMBL/GenBank/DDBJ databases">
        <title>Extensive genetic diversity and differential bi-allelic expression allows diatom success in the polar Southern Ocean.</title>
        <authorList>
            <consortium name="DOE Joint Genome Institute"/>
            <person name="Mock T."/>
            <person name="Otillar R.P."/>
            <person name="Strauss J."/>
            <person name="Dupont C."/>
            <person name="Frickenhaus S."/>
            <person name="Maumus F."/>
            <person name="Mcmullan M."/>
            <person name="Sanges R."/>
            <person name="Schmutz J."/>
            <person name="Toseland A."/>
            <person name="Valas R."/>
            <person name="Veluchamy A."/>
            <person name="Ward B.J."/>
            <person name="Allen A."/>
            <person name="Barry K."/>
            <person name="Falciatore A."/>
            <person name="Ferrante M."/>
            <person name="Fortunato A.E."/>
            <person name="Gloeckner G."/>
            <person name="Gruber A."/>
            <person name="Hipkin R."/>
            <person name="Janech M."/>
            <person name="Kroth P."/>
            <person name="Leese F."/>
            <person name="Lindquist E."/>
            <person name="Lyon B.R."/>
            <person name="Martin J."/>
            <person name="Mayer C."/>
            <person name="Parker M."/>
            <person name="Quesneville H."/>
            <person name="Raymond J."/>
            <person name="Uhlig C."/>
            <person name="Valentin K.U."/>
            <person name="Worden A.Z."/>
            <person name="Armbrust E.V."/>
            <person name="Bowler C."/>
            <person name="Green B."/>
            <person name="Moulton V."/>
            <person name="Van Oosterhout C."/>
            <person name="Grigoriev I."/>
        </authorList>
    </citation>
    <scope>NUCLEOTIDE SEQUENCE [LARGE SCALE GENOMIC DNA]</scope>
    <source>
        <strain evidence="3 4">CCMP1102</strain>
    </source>
</reference>
<sequence length="256" mass="27670">MVFQKKRGNFTTLWLFVLLHVTAGFTPNAYKYSNRCISNVSGTSVDDDDGGGGAAAATEKLSADSIYFDIEVANQSIGRLIFHLTNPSTLPKHTENIIQLVNGSRRGIDSKAHYVGCEFDFSPSSVEDGMGRYRWGHQLRGRGANAVGPANELISDPLSKSKCTHSVFGGQYYGDLYEENVPGVVLTVPVTGPGHGSSKFSIIRINESPMEWKERLAINQGIVGHLDPSCINVLHAMARQRMGPPTVVAAGTISSD</sequence>
<dbReference type="EMBL" id="KV784361">
    <property type="protein sequence ID" value="OEU13260.1"/>
    <property type="molecule type" value="Genomic_DNA"/>
</dbReference>
<dbReference type="OrthoDB" id="41922at2759"/>
<feature type="domain" description="PPIase cyclophilin-type" evidence="2">
    <location>
        <begin position="67"/>
        <end position="239"/>
    </location>
</feature>
<evidence type="ECO:0000313" key="3">
    <source>
        <dbReference type="EMBL" id="OEU13260.1"/>
    </source>
</evidence>
<protein>
    <recommendedName>
        <fullName evidence="2">PPIase cyclophilin-type domain-containing protein</fullName>
    </recommendedName>
</protein>
<dbReference type="PROSITE" id="PS50072">
    <property type="entry name" value="CSA_PPIASE_2"/>
    <property type="match status" value="1"/>
</dbReference>
<organism evidence="3 4">
    <name type="scientific">Fragilariopsis cylindrus CCMP1102</name>
    <dbReference type="NCBI Taxonomy" id="635003"/>
    <lineage>
        <taxon>Eukaryota</taxon>
        <taxon>Sar</taxon>
        <taxon>Stramenopiles</taxon>
        <taxon>Ochrophyta</taxon>
        <taxon>Bacillariophyta</taxon>
        <taxon>Bacillariophyceae</taxon>
        <taxon>Bacillariophycidae</taxon>
        <taxon>Bacillariales</taxon>
        <taxon>Bacillariaceae</taxon>
        <taxon>Fragilariopsis</taxon>
    </lineage>
</organism>
<dbReference type="SUPFAM" id="SSF50891">
    <property type="entry name" value="Cyclophilin-like"/>
    <property type="match status" value="1"/>
</dbReference>
<dbReference type="InParanoid" id="A0A1E7F529"/>
<accession>A0A1E7F529</accession>
<dbReference type="InterPro" id="IPR002130">
    <property type="entry name" value="Cyclophilin-type_PPIase_dom"/>
</dbReference>
<dbReference type="Proteomes" id="UP000095751">
    <property type="component" value="Unassembled WGS sequence"/>
</dbReference>
<name>A0A1E7F529_9STRA</name>
<dbReference type="AlphaFoldDB" id="A0A1E7F529"/>
<dbReference type="InterPro" id="IPR029000">
    <property type="entry name" value="Cyclophilin-like_dom_sf"/>
</dbReference>
<feature type="chain" id="PRO_5009192665" description="PPIase cyclophilin-type domain-containing protein" evidence="1">
    <location>
        <begin position="25"/>
        <end position="256"/>
    </location>
</feature>